<feature type="domain" description="Histidine kinase" evidence="12">
    <location>
        <begin position="544"/>
        <end position="630"/>
    </location>
</feature>
<dbReference type="InterPro" id="IPR011712">
    <property type="entry name" value="Sig_transdc_His_kin_sub3_dim/P"/>
</dbReference>
<feature type="repeat" description="TPR" evidence="9">
    <location>
        <begin position="263"/>
        <end position="296"/>
    </location>
</feature>
<evidence type="ECO:0000256" key="7">
    <source>
        <dbReference type="ARBA" id="ARBA00022840"/>
    </source>
</evidence>
<feature type="repeat" description="TPR" evidence="9">
    <location>
        <begin position="144"/>
        <end position="177"/>
    </location>
</feature>
<dbReference type="SMART" id="SM00028">
    <property type="entry name" value="TPR"/>
    <property type="match status" value="7"/>
</dbReference>
<evidence type="ECO:0000256" key="10">
    <source>
        <dbReference type="SAM" id="Coils"/>
    </source>
</evidence>
<evidence type="ECO:0000256" key="3">
    <source>
        <dbReference type="ARBA" id="ARBA00022553"/>
    </source>
</evidence>
<dbReference type="EC" id="2.7.13.3" evidence="2"/>
<evidence type="ECO:0000256" key="11">
    <source>
        <dbReference type="SAM" id="Phobius"/>
    </source>
</evidence>
<evidence type="ECO:0000256" key="9">
    <source>
        <dbReference type="PROSITE-ProRule" id="PRU00339"/>
    </source>
</evidence>
<dbReference type="Pfam" id="PF13181">
    <property type="entry name" value="TPR_8"/>
    <property type="match status" value="2"/>
</dbReference>
<keyword evidence="9" id="KW-0802">TPR repeat</keyword>
<evidence type="ECO:0000313" key="13">
    <source>
        <dbReference type="EMBL" id="MFD0989657.1"/>
    </source>
</evidence>
<dbReference type="PANTHER" id="PTHR24421:SF10">
    <property type="entry name" value="NITRATE_NITRITE SENSOR PROTEIN NARQ"/>
    <property type="match status" value="1"/>
</dbReference>
<dbReference type="Gene3D" id="3.30.565.10">
    <property type="entry name" value="Histidine kinase-like ATPase, C-terminal domain"/>
    <property type="match status" value="1"/>
</dbReference>
<dbReference type="PROSITE" id="PS50005">
    <property type="entry name" value="TPR"/>
    <property type="match status" value="3"/>
</dbReference>
<name>A0ABW3JJX0_9FLAO</name>
<keyword evidence="4" id="KW-0808">Transferase</keyword>
<evidence type="ECO:0000256" key="2">
    <source>
        <dbReference type="ARBA" id="ARBA00012438"/>
    </source>
</evidence>
<dbReference type="SMART" id="SM00387">
    <property type="entry name" value="HATPase_c"/>
    <property type="match status" value="1"/>
</dbReference>
<comment type="caution">
    <text evidence="13">The sequence shown here is derived from an EMBL/GenBank/DDBJ whole genome shotgun (WGS) entry which is preliminary data.</text>
</comment>
<evidence type="ECO:0000259" key="12">
    <source>
        <dbReference type="PROSITE" id="PS50109"/>
    </source>
</evidence>
<keyword evidence="10" id="KW-0175">Coiled coil</keyword>
<dbReference type="Pfam" id="PF07730">
    <property type="entry name" value="HisKA_3"/>
    <property type="match status" value="1"/>
</dbReference>
<evidence type="ECO:0000256" key="4">
    <source>
        <dbReference type="ARBA" id="ARBA00022679"/>
    </source>
</evidence>
<dbReference type="PANTHER" id="PTHR24421">
    <property type="entry name" value="NITRATE/NITRITE SENSOR PROTEIN NARX-RELATED"/>
    <property type="match status" value="1"/>
</dbReference>
<gene>
    <name evidence="13" type="ORF">ACFQ1R_06080</name>
</gene>
<dbReference type="InterPro" id="IPR003594">
    <property type="entry name" value="HATPase_dom"/>
</dbReference>
<dbReference type="InterPro" id="IPR019734">
    <property type="entry name" value="TPR_rpt"/>
</dbReference>
<keyword evidence="6" id="KW-0418">Kinase</keyword>
<keyword evidence="8" id="KW-0902">Two-component regulatory system</keyword>
<dbReference type="PROSITE" id="PS50109">
    <property type="entry name" value="HIS_KIN"/>
    <property type="match status" value="1"/>
</dbReference>
<dbReference type="InterPro" id="IPR011990">
    <property type="entry name" value="TPR-like_helical_dom_sf"/>
</dbReference>
<proteinExistence type="predicted"/>
<feature type="transmembrane region" description="Helical" evidence="11">
    <location>
        <begin position="382"/>
        <end position="403"/>
    </location>
</feature>
<dbReference type="InterPro" id="IPR050482">
    <property type="entry name" value="Sensor_HK_TwoCompSys"/>
</dbReference>
<dbReference type="Proteomes" id="UP001597061">
    <property type="component" value="Unassembled WGS sequence"/>
</dbReference>
<evidence type="ECO:0000256" key="6">
    <source>
        <dbReference type="ARBA" id="ARBA00022777"/>
    </source>
</evidence>
<keyword evidence="11" id="KW-0472">Membrane</keyword>
<dbReference type="Pfam" id="PF02518">
    <property type="entry name" value="HATPase_c"/>
    <property type="match status" value="1"/>
</dbReference>
<evidence type="ECO:0000256" key="8">
    <source>
        <dbReference type="ARBA" id="ARBA00023012"/>
    </source>
</evidence>
<feature type="repeat" description="TPR" evidence="9">
    <location>
        <begin position="223"/>
        <end position="256"/>
    </location>
</feature>
<dbReference type="InterPro" id="IPR036890">
    <property type="entry name" value="HATPase_C_sf"/>
</dbReference>
<keyword evidence="7 13" id="KW-0067">ATP-binding</keyword>
<protein>
    <recommendedName>
        <fullName evidence="2">histidine kinase</fullName>
        <ecNumber evidence="2">2.7.13.3</ecNumber>
    </recommendedName>
</protein>
<keyword evidence="3" id="KW-0597">Phosphoprotein</keyword>
<dbReference type="RefSeq" id="WP_379925237.1">
    <property type="nucleotide sequence ID" value="NZ_JBHTJI010000001.1"/>
</dbReference>
<feature type="coiled-coil region" evidence="10">
    <location>
        <begin position="338"/>
        <end position="365"/>
    </location>
</feature>
<keyword evidence="11" id="KW-0812">Transmembrane</keyword>
<dbReference type="SUPFAM" id="SSF55874">
    <property type="entry name" value="ATPase domain of HSP90 chaperone/DNA topoisomerase II/histidine kinase"/>
    <property type="match status" value="1"/>
</dbReference>
<dbReference type="SUPFAM" id="SSF48452">
    <property type="entry name" value="TPR-like"/>
    <property type="match status" value="2"/>
</dbReference>
<reference evidence="14" key="1">
    <citation type="journal article" date="2019" name="Int. J. Syst. Evol. Microbiol.">
        <title>The Global Catalogue of Microorganisms (GCM) 10K type strain sequencing project: providing services to taxonomists for standard genome sequencing and annotation.</title>
        <authorList>
            <consortium name="The Broad Institute Genomics Platform"/>
            <consortium name="The Broad Institute Genome Sequencing Center for Infectious Disease"/>
            <person name="Wu L."/>
            <person name="Ma J."/>
        </authorList>
    </citation>
    <scope>NUCLEOTIDE SEQUENCE [LARGE SCALE GENOMIC DNA]</scope>
    <source>
        <strain evidence="14">CCUG 62414</strain>
    </source>
</reference>
<comment type="catalytic activity">
    <reaction evidence="1">
        <text>ATP + protein L-histidine = ADP + protein N-phospho-L-histidine.</text>
        <dbReference type="EC" id="2.7.13.3"/>
    </reaction>
</comment>
<dbReference type="CDD" id="cd16917">
    <property type="entry name" value="HATPase_UhpB-NarQ-NarX-like"/>
    <property type="match status" value="1"/>
</dbReference>
<keyword evidence="11" id="KW-1133">Transmembrane helix</keyword>
<feature type="coiled-coil region" evidence="10">
    <location>
        <begin position="409"/>
        <end position="443"/>
    </location>
</feature>
<keyword evidence="5" id="KW-0547">Nucleotide-binding</keyword>
<dbReference type="InterPro" id="IPR005467">
    <property type="entry name" value="His_kinase_dom"/>
</dbReference>
<evidence type="ECO:0000313" key="14">
    <source>
        <dbReference type="Proteomes" id="UP001597061"/>
    </source>
</evidence>
<evidence type="ECO:0000256" key="1">
    <source>
        <dbReference type="ARBA" id="ARBA00000085"/>
    </source>
</evidence>
<keyword evidence="14" id="KW-1185">Reference proteome</keyword>
<dbReference type="Gene3D" id="1.20.5.1930">
    <property type="match status" value="1"/>
</dbReference>
<dbReference type="Gene3D" id="1.25.40.10">
    <property type="entry name" value="Tetratricopeptide repeat domain"/>
    <property type="match status" value="2"/>
</dbReference>
<sequence>MKRFLFIGLVSCFQIIFGQNDSTLINSILNKAYEQESANPKEALKLYKKAYKKSKENNYKIGVIKSLQYSGIVHSDMANYDSAIYYYNKALPYSLDANYQRGTGGLYINLGNAYQYKGAFNNVIDNYIKGIKIFETVKDSSRLGMSYENLAAFYNSLKNKEKELEYLNKALKIIPKNDKERIAYAMGDLGLANMKFNRFEQAYNYFIKADSITKTINNTRLNYFAQRNFGTYYFETKNYNKAIYYYKKALPFINDINDKYYKNDLILELGSSYALNKDHKNAITYLNEALKTAERDQKIEIQAKAHLQLAQVYEALNKTSSAYFHLKQNAQLKDSLLNENHLKEINLLEKQYQSEKKDKEIAEKKIALEHNQLELTKNKNKLVLVSISGIILLIILISIWAFYAQLQKVKNIEISKLEQQRDIEKLQALIEGEEKERVRLAQDLHDGINGDLSSIKFQLSSIDSKSLSIETKTLFNKAIDMIDYSCDQVRNISHNLSPTTINDFGLITSLKNYCNKLEGFHPIKINFQHFGNDIKLSKNIETVIYRIVQELVNNIIKHADASEAVVQINSYDDNLFITVEDNGKGFESSQKNAGIGLKNIASRIAFLNATLEEEHNPSGTTFTINIDLKNIQKT</sequence>
<accession>A0ABW3JJX0</accession>
<dbReference type="GO" id="GO:0005524">
    <property type="term" value="F:ATP binding"/>
    <property type="evidence" value="ECO:0007669"/>
    <property type="project" value="UniProtKB-KW"/>
</dbReference>
<dbReference type="EMBL" id="JBHTJI010000001">
    <property type="protein sequence ID" value="MFD0989657.1"/>
    <property type="molecule type" value="Genomic_DNA"/>
</dbReference>
<organism evidence="13 14">
    <name type="scientific">Mariniflexile jejuense</name>
    <dbReference type="NCBI Taxonomy" id="1173582"/>
    <lineage>
        <taxon>Bacteria</taxon>
        <taxon>Pseudomonadati</taxon>
        <taxon>Bacteroidota</taxon>
        <taxon>Flavobacteriia</taxon>
        <taxon>Flavobacteriales</taxon>
        <taxon>Flavobacteriaceae</taxon>
        <taxon>Mariniflexile</taxon>
    </lineage>
</organism>
<evidence type="ECO:0000256" key="5">
    <source>
        <dbReference type="ARBA" id="ARBA00022741"/>
    </source>
</evidence>